<organism evidence="5 6">
    <name type="scientific">Eptatretus burgeri</name>
    <name type="common">Inshore hagfish</name>
    <dbReference type="NCBI Taxonomy" id="7764"/>
    <lineage>
        <taxon>Eukaryota</taxon>
        <taxon>Metazoa</taxon>
        <taxon>Chordata</taxon>
        <taxon>Craniata</taxon>
        <taxon>Vertebrata</taxon>
        <taxon>Cyclostomata</taxon>
        <taxon>Myxini</taxon>
        <taxon>Myxiniformes</taxon>
        <taxon>Myxinidae</taxon>
        <taxon>Eptatretinae</taxon>
        <taxon>Eptatretus</taxon>
    </lineage>
</organism>
<evidence type="ECO:0000256" key="3">
    <source>
        <dbReference type="ARBA" id="ARBA00024472"/>
    </source>
</evidence>
<dbReference type="GO" id="GO:0000166">
    <property type="term" value="F:nucleotide binding"/>
    <property type="evidence" value="ECO:0007669"/>
    <property type="project" value="UniProtKB-KW"/>
</dbReference>
<dbReference type="PANTHER" id="PTHR12486:SF5">
    <property type="entry name" value="ADENOSINE 5'-MONOPHOSPHORAMIDASE HINT3"/>
    <property type="match status" value="1"/>
</dbReference>
<comment type="similarity">
    <text evidence="4">Belongs to the HINT family.</text>
</comment>
<dbReference type="Proteomes" id="UP000694388">
    <property type="component" value="Unplaced"/>
</dbReference>
<protein>
    <recommendedName>
        <fullName evidence="7">Aprataxin</fullName>
    </recommendedName>
</protein>
<evidence type="ECO:0000256" key="4">
    <source>
        <dbReference type="ARBA" id="ARBA00025764"/>
    </source>
</evidence>
<dbReference type="Gene3D" id="3.30.428.10">
    <property type="entry name" value="HIT-like"/>
    <property type="match status" value="1"/>
</dbReference>
<name>A0A8C4QBF6_EPTBU</name>
<reference evidence="5" key="1">
    <citation type="submission" date="2025-08" db="UniProtKB">
        <authorList>
            <consortium name="Ensembl"/>
        </authorList>
    </citation>
    <scope>IDENTIFICATION</scope>
</reference>
<dbReference type="Ensembl" id="ENSEBUT00000013423.1">
    <property type="protein sequence ID" value="ENSEBUP00000012847.1"/>
    <property type="gene ID" value="ENSEBUG00000008154.1"/>
</dbReference>
<evidence type="ECO:0000256" key="1">
    <source>
        <dbReference type="ARBA" id="ARBA00022741"/>
    </source>
</evidence>
<keyword evidence="1" id="KW-0547">Nucleotide-binding</keyword>
<reference evidence="5" key="2">
    <citation type="submission" date="2025-09" db="UniProtKB">
        <authorList>
            <consortium name="Ensembl"/>
        </authorList>
    </citation>
    <scope>IDENTIFICATION</scope>
</reference>
<proteinExistence type="inferred from homology"/>
<evidence type="ECO:0000256" key="2">
    <source>
        <dbReference type="ARBA" id="ARBA00022801"/>
    </source>
</evidence>
<comment type="catalytic activity">
    <reaction evidence="3">
        <text>adenosine 5'-phosphoramidate + H2O = NH4(+) + AMP</text>
        <dbReference type="Rhea" id="RHEA:67916"/>
        <dbReference type="ChEBI" id="CHEBI:15377"/>
        <dbReference type="ChEBI" id="CHEBI:28938"/>
        <dbReference type="ChEBI" id="CHEBI:57890"/>
        <dbReference type="ChEBI" id="CHEBI:456215"/>
    </reaction>
</comment>
<evidence type="ECO:0008006" key="7">
    <source>
        <dbReference type="Google" id="ProtNLM"/>
    </source>
</evidence>
<dbReference type="InterPro" id="IPR036265">
    <property type="entry name" value="HIT-like_sf"/>
</dbReference>
<keyword evidence="2" id="KW-0378">Hydrolase</keyword>
<keyword evidence="6" id="KW-1185">Reference proteome</keyword>
<sequence>MLLTTNCPTQRFGFHWPPFTSVDHLHLHVLAPASQMGLLSRLAYRPGSPWFVTADWLLQRLKKMPEDKGNTTQTGGASFCSKATLHFASNSRQHLLWSPGLVKEALLAASQQSLASCVPSSLFFFFVNKGMPFARAERVLVASECPFEVKKGDCSDKRIKYM</sequence>
<evidence type="ECO:0000313" key="6">
    <source>
        <dbReference type="Proteomes" id="UP000694388"/>
    </source>
</evidence>
<dbReference type="GO" id="GO:0016787">
    <property type="term" value="F:hydrolase activity"/>
    <property type="evidence" value="ECO:0007669"/>
    <property type="project" value="UniProtKB-KW"/>
</dbReference>
<dbReference type="Pfam" id="PF11969">
    <property type="entry name" value="DcpS_C"/>
    <property type="match status" value="1"/>
</dbReference>
<dbReference type="AlphaFoldDB" id="A0A8C4QBF6"/>
<evidence type="ECO:0000313" key="5">
    <source>
        <dbReference type="Ensembl" id="ENSEBUP00000012847.1"/>
    </source>
</evidence>
<dbReference type="SUPFAM" id="SSF54197">
    <property type="entry name" value="HIT-like"/>
    <property type="match status" value="1"/>
</dbReference>
<dbReference type="PANTHER" id="PTHR12486">
    <property type="entry name" value="APRATAXIN-RELATED"/>
    <property type="match status" value="1"/>
</dbReference>
<accession>A0A8C4QBF6</accession>